<dbReference type="Pfam" id="PF00188">
    <property type="entry name" value="CAP"/>
    <property type="match status" value="1"/>
</dbReference>
<protein>
    <recommendedName>
        <fullName evidence="3">SCP domain-containing protein</fullName>
    </recommendedName>
</protein>
<dbReference type="PANTHER" id="PTHR10334">
    <property type="entry name" value="CYSTEINE-RICH SECRETORY PROTEIN-RELATED"/>
    <property type="match status" value="1"/>
</dbReference>
<dbReference type="EMBL" id="JABMIG020000047">
    <property type="protein sequence ID" value="KAL3798286.1"/>
    <property type="molecule type" value="Genomic_DNA"/>
</dbReference>
<comment type="caution">
    <text evidence="4">The sequence shown here is derived from an EMBL/GenBank/DDBJ whole genome shotgun (WGS) entry which is preliminary data.</text>
</comment>
<evidence type="ECO:0000256" key="2">
    <source>
        <dbReference type="SAM" id="SignalP"/>
    </source>
</evidence>
<proteinExistence type="predicted"/>
<feature type="domain" description="SCP" evidence="3">
    <location>
        <begin position="419"/>
        <end position="562"/>
    </location>
</feature>
<evidence type="ECO:0000313" key="5">
    <source>
        <dbReference type="Proteomes" id="UP001516023"/>
    </source>
</evidence>
<reference evidence="4 5" key="1">
    <citation type="journal article" date="2020" name="G3 (Bethesda)">
        <title>Improved Reference Genome for Cyclotella cryptica CCMP332, a Model for Cell Wall Morphogenesis, Salinity Adaptation, and Lipid Production in Diatoms (Bacillariophyta).</title>
        <authorList>
            <person name="Roberts W.R."/>
            <person name="Downey K.M."/>
            <person name="Ruck E.C."/>
            <person name="Traller J.C."/>
            <person name="Alverson A.J."/>
        </authorList>
    </citation>
    <scope>NUCLEOTIDE SEQUENCE [LARGE SCALE GENOMIC DNA]</scope>
    <source>
        <strain evidence="4 5">CCMP332</strain>
    </source>
</reference>
<organism evidence="4 5">
    <name type="scientific">Cyclotella cryptica</name>
    <dbReference type="NCBI Taxonomy" id="29204"/>
    <lineage>
        <taxon>Eukaryota</taxon>
        <taxon>Sar</taxon>
        <taxon>Stramenopiles</taxon>
        <taxon>Ochrophyta</taxon>
        <taxon>Bacillariophyta</taxon>
        <taxon>Coscinodiscophyceae</taxon>
        <taxon>Thalassiosirophycidae</taxon>
        <taxon>Stephanodiscales</taxon>
        <taxon>Stephanodiscaceae</taxon>
        <taxon>Cyclotella</taxon>
    </lineage>
</organism>
<sequence length="589" mass="65111">MIKSLILLSAPLLVVSEQLRGEPTNFDSVSEGLVFESVPEPQFDRRRILAEIHGGHVPDLYYHDVPHGEEQDERPYVPMVFDGEEEGTAASEAEGEESVDVPIVRYAPVARKLRRVTAPVNKAKKESLRDVDAPLLQPVTPQDRVLQECATGEKYFKIDLTTDNYGFENRWTLKTTDGDLVQKGPLDNTNYADNTRYLGGFCVAPGSYVFTVYDKFKDGMCCGTGAGSYAVELDGVPMFASPSGDEDWETREHFFTIEGSGDDRSAEDEESEPEGWDWDADYEDTGDYDEDFDEFDDLGGLSQTRASSFGGCQALKVSFKVDKHGRETSVYVKKSGSSKSVLSSVKQVGAYQTKTLSKCVPPGTYTVTFKDPDGLCCRGGQGWFKISVRGTQLASGGYFVGSKSFTVKVGHNYQRGMSARDKQYLAAHNSRRRKWHRNAGKSYKALRWSSTLASAASGYARKLLGSCASAGIVHAKGVEDGENLAKNKGTGQWGKLYPVNNIVTRWVEREAKWSYPKNAHLTQAIWRATSYLGCGESVKKMSNGDTCRIQVCRYTRAGNCNVRNGNWRSEAFKDDTACGRPCPSEGCYA</sequence>
<gene>
    <name evidence="4" type="ORF">HJC23_000200</name>
</gene>
<dbReference type="InterPro" id="IPR035940">
    <property type="entry name" value="CAP_sf"/>
</dbReference>
<accession>A0ABD3QEW7</accession>
<dbReference type="Proteomes" id="UP001516023">
    <property type="component" value="Unassembled WGS sequence"/>
</dbReference>
<dbReference type="Gene3D" id="3.40.33.10">
    <property type="entry name" value="CAP"/>
    <property type="match status" value="1"/>
</dbReference>
<feature type="compositionally biased region" description="Acidic residues" evidence="1">
    <location>
        <begin position="265"/>
        <end position="281"/>
    </location>
</feature>
<evidence type="ECO:0000259" key="3">
    <source>
        <dbReference type="SMART" id="SM00198"/>
    </source>
</evidence>
<feature type="region of interest" description="Disordered" evidence="1">
    <location>
        <begin position="258"/>
        <end position="281"/>
    </location>
</feature>
<dbReference type="InterPro" id="IPR001283">
    <property type="entry name" value="CRISP-related"/>
</dbReference>
<dbReference type="SMART" id="SM00198">
    <property type="entry name" value="SCP"/>
    <property type="match status" value="1"/>
</dbReference>
<dbReference type="SUPFAM" id="SSF55797">
    <property type="entry name" value="PR-1-like"/>
    <property type="match status" value="1"/>
</dbReference>
<feature type="signal peptide" evidence="2">
    <location>
        <begin position="1"/>
        <end position="16"/>
    </location>
</feature>
<name>A0ABD3QEW7_9STRA</name>
<dbReference type="AlphaFoldDB" id="A0ABD3QEW7"/>
<feature type="chain" id="PRO_5044765472" description="SCP domain-containing protein" evidence="2">
    <location>
        <begin position="17"/>
        <end position="589"/>
    </location>
</feature>
<keyword evidence="5" id="KW-1185">Reference proteome</keyword>
<dbReference type="InterPro" id="IPR014044">
    <property type="entry name" value="CAP_dom"/>
</dbReference>
<evidence type="ECO:0000313" key="4">
    <source>
        <dbReference type="EMBL" id="KAL3798286.1"/>
    </source>
</evidence>
<dbReference type="FunFam" id="3.40.33.10:FF:000029">
    <property type="entry name" value="Predicted protein"/>
    <property type="match status" value="1"/>
</dbReference>
<evidence type="ECO:0000256" key="1">
    <source>
        <dbReference type="SAM" id="MobiDB-lite"/>
    </source>
</evidence>
<keyword evidence="2" id="KW-0732">Signal</keyword>